<keyword evidence="2" id="KW-1133">Transmembrane helix</keyword>
<name>A0AA36H2C3_CYLNA</name>
<accession>A0AA36H2C3</accession>
<evidence type="ECO:0000313" key="4">
    <source>
        <dbReference type="Proteomes" id="UP001176961"/>
    </source>
</evidence>
<keyword evidence="2" id="KW-0812">Transmembrane</keyword>
<organism evidence="3 4">
    <name type="scientific">Cylicocyclus nassatus</name>
    <name type="common">Nematode worm</name>
    <dbReference type="NCBI Taxonomy" id="53992"/>
    <lineage>
        <taxon>Eukaryota</taxon>
        <taxon>Metazoa</taxon>
        <taxon>Ecdysozoa</taxon>
        <taxon>Nematoda</taxon>
        <taxon>Chromadorea</taxon>
        <taxon>Rhabditida</taxon>
        <taxon>Rhabditina</taxon>
        <taxon>Rhabditomorpha</taxon>
        <taxon>Strongyloidea</taxon>
        <taxon>Strongylidae</taxon>
        <taxon>Cylicocyclus</taxon>
    </lineage>
</organism>
<comment type="caution">
    <text evidence="3">The sequence shown here is derived from an EMBL/GenBank/DDBJ whole genome shotgun (WGS) entry which is preliminary data.</text>
</comment>
<proteinExistence type="predicted"/>
<feature type="compositionally biased region" description="Basic and acidic residues" evidence="1">
    <location>
        <begin position="203"/>
        <end position="215"/>
    </location>
</feature>
<evidence type="ECO:0000256" key="2">
    <source>
        <dbReference type="SAM" id="Phobius"/>
    </source>
</evidence>
<feature type="region of interest" description="Disordered" evidence="1">
    <location>
        <begin position="98"/>
        <end position="119"/>
    </location>
</feature>
<sequence>MYSSSLVGELFSASYHPAAEIVYSLTAAIAFFMVFLSLVNIACSTRRNPARGSDEAIAYVTMKSQRSLSSAEFSRATSPPEKLDWKFHGIREASRSLRFTEDSTRNPLPEVSGKEKRVSLSVRLPTKTKVAVQMPASDSLSLPRRKKLVYRYRRKKTPILYHRQPSSVEASGSARSGKSGRNSKSLEDSAAKPRRSASLTRLSESKDEGGHRGRKFKVPDKIRIVRACDPAYVTLASLNPDCYLQRDTRKMRPCY</sequence>
<feature type="transmembrane region" description="Helical" evidence="2">
    <location>
        <begin position="21"/>
        <end position="43"/>
    </location>
</feature>
<dbReference type="AlphaFoldDB" id="A0AA36H2C3"/>
<feature type="region of interest" description="Disordered" evidence="1">
    <location>
        <begin position="160"/>
        <end position="215"/>
    </location>
</feature>
<dbReference type="EMBL" id="CATQJL010000305">
    <property type="protein sequence ID" value="CAJ0602642.1"/>
    <property type="molecule type" value="Genomic_DNA"/>
</dbReference>
<keyword evidence="2" id="KW-0472">Membrane</keyword>
<reference evidence="3" key="1">
    <citation type="submission" date="2023-07" db="EMBL/GenBank/DDBJ databases">
        <authorList>
            <consortium name="CYATHOMIX"/>
        </authorList>
    </citation>
    <scope>NUCLEOTIDE SEQUENCE</scope>
    <source>
        <strain evidence="3">N/A</strain>
    </source>
</reference>
<evidence type="ECO:0000256" key="1">
    <source>
        <dbReference type="SAM" id="MobiDB-lite"/>
    </source>
</evidence>
<feature type="compositionally biased region" description="Low complexity" evidence="1">
    <location>
        <begin position="170"/>
        <end position="183"/>
    </location>
</feature>
<keyword evidence="4" id="KW-1185">Reference proteome</keyword>
<gene>
    <name evidence="3" type="ORF">CYNAS_LOCUS14625</name>
</gene>
<dbReference type="Proteomes" id="UP001176961">
    <property type="component" value="Unassembled WGS sequence"/>
</dbReference>
<evidence type="ECO:0000313" key="3">
    <source>
        <dbReference type="EMBL" id="CAJ0602642.1"/>
    </source>
</evidence>
<protein>
    <submittedName>
        <fullName evidence="3">Uncharacterized protein</fullName>
    </submittedName>
</protein>